<accession>A0A3M7SEV3</accession>
<evidence type="ECO:0000313" key="3">
    <source>
        <dbReference type="Proteomes" id="UP000276133"/>
    </source>
</evidence>
<dbReference type="EMBL" id="REGN01001501">
    <property type="protein sequence ID" value="RNA34296.1"/>
    <property type="molecule type" value="Genomic_DNA"/>
</dbReference>
<evidence type="ECO:0000313" key="2">
    <source>
        <dbReference type="EMBL" id="RNA34296.1"/>
    </source>
</evidence>
<feature type="signal peptide" evidence="1">
    <location>
        <begin position="1"/>
        <end position="30"/>
    </location>
</feature>
<keyword evidence="3" id="KW-1185">Reference proteome</keyword>
<dbReference type="Proteomes" id="UP000276133">
    <property type="component" value="Unassembled WGS sequence"/>
</dbReference>
<protein>
    <submittedName>
        <fullName evidence="2">Uncharacterized protein</fullName>
    </submittedName>
</protein>
<sequence length="351" mass="37806">KKKLTRISACASLSFLLSSPLPFLPEAASASQIAGPRALGIIVKAGASSTGIPTRTGMGRVSATTARTSLAVQILKRIVVSGPVVVASGRGRVGAGRKAARRVRRVRRTIIEAGQKRVVLVQLNLLFQMLEHFAGKFFLAGIFVRRPERAQFAVDLVFGLFEFERSRYVLGAAVIIGRSLGLDVRGVRPVAGVVAVGLVRVGRRLLVAAGLGLGVAKVLRVLEGLALVGRLRLHRVINALPILQHIQVLFVNAGRLRWLVGHLHLHMIVLVRHVHYLAVQVGALFVQKDAQVAHEHRVQLGVVWSEQLDVVAVQLAAGGHVLQFDHGQNVLFGGHVDQLEQAAHQTYAGGH</sequence>
<comment type="caution">
    <text evidence="2">The sequence shown here is derived from an EMBL/GenBank/DDBJ whole genome shotgun (WGS) entry which is preliminary data.</text>
</comment>
<feature type="non-terminal residue" evidence="2">
    <location>
        <position position="1"/>
    </location>
</feature>
<gene>
    <name evidence="2" type="ORF">BpHYR1_054550</name>
</gene>
<name>A0A3M7SEV3_BRAPC</name>
<reference evidence="2 3" key="1">
    <citation type="journal article" date="2018" name="Sci. Rep.">
        <title>Genomic signatures of local adaptation to the degree of environmental predictability in rotifers.</title>
        <authorList>
            <person name="Franch-Gras L."/>
            <person name="Hahn C."/>
            <person name="Garcia-Roger E.M."/>
            <person name="Carmona M.J."/>
            <person name="Serra M."/>
            <person name="Gomez A."/>
        </authorList>
    </citation>
    <scope>NUCLEOTIDE SEQUENCE [LARGE SCALE GENOMIC DNA]</scope>
    <source>
        <strain evidence="2">HYR1</strain>
    </source>
</reference>
<dbReference type="AlphaFoldDB" id="A0A3M7SEV3"/>
<organism evidence="2 3">
    <name type="scientific">Brachionus plicatilis</name>
    <name type="common">Marine rotifer</name>
    <name type="synonym">Brachionus muelleri</name>
    <dbReference type="NCBI Taxonomy" id="10195"/>
    <lineage>
        <taxon>Eukaryota</taxon>
        <taxon>Metazoa</taxon>
        <taxon>Spiralia</taxon>
        <taxon>Gnathifera</taxon>
        <taxon>Rotifera</taxon>
        <taxon>Eurotatoria</taxon>
        <taxon>Monogononta</taxon>
        <taxon>Pseudotrocha</taxon>
        <taxon>Ploima</taxon>
        <taxon>Brachionidae</taxon>
        <taxon>Brachionus</taxon>
    </lineage>
</organism>
<feature type="chain" id="PRO_5018140547" evidence="1">
    <location>
        <begin position="31"/>
        <end position="351"/>
    </location>
</feature>
<proteinExistence type="predicted"/>
<evidence type="ECO:0000256" key="1">
    <source>
        <dbReference type="SAM" id="SignalP"/>
    </source>
</evidence>
<keyword evidence="1" id="KW-0732">Signal</keyword>